<dbReference type="SUPFAM" id="SSF158472">
    <property type="entry name" value="HAMP domain-like"/>
    <property type="match status" value="1"/>
</dbReference>
<comment type="subcellular location">
    <subcellularLocation>
        <location evidence="2">Cell membrane</location>
        <topology evidence="2">Multi-pass membrane protein</topology>
    </subcellularLocation>
</comment>
<dbReference type="EC" id="2.7.13.3" evidence="3"/>
<evidence type="ECO:0000313" key="18">
    <source>
        <dbReference type="Proteomes" id="UP000198862"/>
    </source>
</evidence>
<dbReference type="InterPro" id="IPR003594">
    <property type="entry name" value="HATPase_dom"/>
</dbReference>
<feature type="transmembrane region" description="Helical" evidence="14">
    <location>
        <begin position="12"/>
        <end position="34"/>
    </location>
</feature>
<evidence type="ECO:0000256" key="7">
    <source>
        <dbReference type="ARBA" id="ARBA00022692"/>
    </source>
</evidence>
<dbReference type="InterPro" id="IPR036097">
    <property type="entry name" value="HisK_dim/P_sf"/>
</dbReference>
<dbReference type="GO" id="GO:0005886">
    <property type="term" value="C:plasma membrane"/>
    <property type="evidence" value="ECO:0007669"/>
    <property type="project" value="UniProtKB-SubCell"/>
</dbReference>
<feature type="domain" description="Histidine kinase" evidence="15">
    <location>
        <begin position="248"/>
        <end position="458"/>
    </location>
</feature>
<dbReference type="EMBL" id="FOLO01000028">
    <property type="protein sequence ID" value="SFD02753.1"/>
    <property type="molecule type" value="Genomic_DNA"/>
</dbReference>
<evidence type="ECO:0000259" key="16">
    <source>
        <dbReference type="PROSITE" id="PS50885"/>
    </source>
</evidence>
<dbReference type="Pfam" id="PF00512">
    <property type="entry name" value="HisKA"/>
    <property type="match status" value="1"/>
</dbReference>
<evidence type="ECO:0000256" key="9">
    <source>
        <dbReference type="ARBA" id="ARBA00022777"/>
    </source>
</evidence>
<organism evidence="17 18">
    <name type="scientific">Pseudoalteromonas denitrificans DSM 6059</name>
    <dbReference type="NCBI Taxonomy" id="1123010"/>
    <lineage>
        <taxon>Bacteria</taxon>
        <taxon>Pseudomonadati</taxon>
        <taxon>Pseudomonadota</taxon>
        <taxon>Gammaproteobacteria</taxon>
        <taxon>Alteromonadales</taxon>
        <taxon>Pseudoalteromonadaceae</taxon>
        <taxon>Pseudoalteromonas</taxon>
    </lineage>
</organism>
<dbReference type="PRINTS" id="PR00344">
    <property type="entry name" value="BCTRLSENSOR"/>
</dbReference>
<keyword evidence="9 17" id="KW-0418">Kinase</keyword>
<protein>
    <recommendedName>
        <fullName evidence="3">histidine kinase</fullName>
        <ecNumber evidence="3">2.7.13.3</ecNumber>
    </recommendedName>
</protein>
<evidence type="ECO:0000256" key="11">
    <source>
        <dbReference type="ARBA" id="ARBA00022989"/>
    </source>
</evidence>
<dbReference type="GO" id="GO:0005524">
    <property type="term" value="F:ATP binding"/>
    <property type="evidence" value="ECO:0007669"/>
    <property type="project" value="UniProtKB-KW"/>
</dbReference>
<dbReference type="InterPro" id="IPR004358">
    <property type="entry name" value="Sig_transdc_His_kin-like_C"/>
</dbReference>
<evidence type="ECO:0000259" key="15">
    <source>
        <dbReference type="PROSITE" id="PS50109"/>
    </source>
</evidence>
<dbReference type="SMART" id="SM00388">
    <property type="entry name" value="HisKA"/>
    <property type="match status" value="1"/>
</dbReference>
<dbReference type="AlphaFoldDB" id="A0A1I1P6Y2"/>
<reference evidence="17 18" key="1">
    <citation type="submission" date="2016-10" db="EMBL/GenBank/DDBJ databases">
        <authorList>
            <person name="de Groot N.N."/>
        </authorList>
    </citation>
    <scope>NUCLEOTIDE SEQUENCE [LARGE SCALE GENOMIC DNA]</scope>
    <source>
        <strain evidence="17 18">DSM 6059</strain>
    </source>
</reference>
<dbReference type="GO" id="GO:0000155">
    <property type="term" value="F:phosphorelay sensor kinase activity"/>
    <property type="evidence" value="ECO:0007669"/>
    <property type="project" value="InterPro"/>
</dbReference>
<dbReference type="Gene3D" id="3.30.565.10">
    <property type="entry name" value="Histidine kinase-like ATPase, C-terminal domain"/>
    <property type="match status" value="1"/>
</dbReference>
<evidence type="ECO:0000256" key="14">
    <source>
        <dbReference type="SAM" id="Phobius"/>
    </source>
</evidence>
<dbReference type="InterPro" id="IPR003660">
    <property type="entry name" value="HAMP_dom"/>
</dbReference>
<dbReference type="Gene3D" id="6.10.340.10">
    <property type="match status" value="1"/>
</dbReference>
<dbReference type="CDD" id="cd00082">
    <property type="entry name" value="HisKA"/>
    <property type="match status" value="1"/>
</dbReference>
<dbReference type="SUPFAM" id="SSF47384">
    <property type="entry name" value="Homodimeric domain of signal transducing histidine kinase"/>
    <property type="match status" value="1"/>
</dbReference>
<dbReference type="RefSeq" id="WP_245763844.1">
    <property type="nucleotide sequence ID" value="NZ_FOLO01000028.1"/>
</dbReference>
<evidence type="ECO:0000256" key="8">
    <source>
        <dbReference type="ARBA" id="ARBA00022741"/>
    </source>
</evidence>
<dbReference type="SMART" id="SM00304">
    <property type="entry name" value="HAMP"/>
    <property type="match status" value="1"/>
</dbReference>
<keyword evidence="6" id="KW-0808">Transferase</keyword>
<dbReference type="InterPro" id="IPR036890">
    <property type="entry name" value="HATPase_C_sf"/>
</dbReference>
<evidence type="ECO:0000256" key="4">
    <source>
        <dbReference type="ARBA" id="ARBA00022475"/>
    </source>
</evidence>
<accession>A0A1I1P6Y2</accession>
<dbReference type="Pfam" id="PF02518">
    <property type="entry name" value="HATPase_c"/>
    <property type="match status" value="1"/>
</dbReference>
<sequence>MRITIIDPRRYLFFKIFLWFWLTLVATVSLLFFLSNITLGDVNAEPLKGTKLKNLQQIAKNIEHVANKKNRSLTKVVQHPRLTRHRTLYFAATDPELSFFNRNTLPDIDVNLLSFSQNLAPQAILTKQYHAFGPIKITIAKQNYWLYEIEPNIRHNFALKLKIMPLWLKLCVAIMASLSLSLLFSRSLIKPINSLKNAAFLLASGKLKTRIQSNSNQNDELGQLTNDFNKMAENLELLMTSQKRLLADISHELRSPLTRLQMAAGLAQIHQNDQTGQYLVRIEKEAKTLDDMISDVLKLSRLEAQSQMLSKEYQPFSLVLNPVLSDATFEAKQNNKRLNIVGEQDAEFKYDGQIISSALDNVLRNAIKYANSLITVELKHNKNHLIITISDDGPGVPNNDLKQLFEPFFRVSHSRERNSGGTGLGLAITKHAILAHNGIIELKNQDNSGLSVIISLPI</sequence>
<evidence type="ECO:0000256" key="1">
    <source>
        <dbReference type="ARBA" id="ARBA00000085"/>
    </source>
</evidence>
<dbReference type="CDD" id="cd06225">
    <property type="entry name" value="HAMP"/>
    <property type="match status" value="1"/>
</dbReference>
<name>A0A1I1P6Y2_9GAMM</name>
<dbReference type="PROSITE" id="PS50885">
    <property type="entry name" value="HAMP"/>
    <property type="match status" value="1"/>
</dbReference>
<evidence type="ECO:0000256" key="5">
    <source>
        <dbReference type="ARBA" id="ARBA00022553"/>
    </source>
</evidence>
<dbReference type="SMART" id="SM00387">
    <property type="entry name" value="HATPase_c"/>
    <property type="match status" value="1"/>
</dbReference>
<keyword evidence="10" id="KW-0067">ATP-binding</keyword>
<keyword evidence="18" id="KW-1185">Reference proteome</keyword>
<dbReference type="Gene3D" id="1.10.287.130">
    <property type="match status" value="1"/>
</dbReference>
<dbReference type="PANTHER" id="PTHR45528">
    <property type="entry name" value="SENSOR HISTIDINE KINASE CPXA"/>
    <property type="match status" value="1"/>
</dbReference>
<comment type="catalytic activity">
    <reaction evidence="1">
        <text>ATP + protein L-histidine = ADP + protein N-phospho-L-histidine.</text>
        <dbReference type="EC" id="2.7.13.3"/>
    </reaction>
</comment>
<keyword evidence="13 14" id="KW-0472">Membrane</keyword>
<gene>
    <name evidence="17" type="ORF">SAMN02745724_03242</name>
</gene>
<dbReference type="PROSITE" id="PS50109">
    <property type="entry name" value="HIS_KIN"/>
    <property type="match status" value="1"/>
</dbReference>
<dbReference type="STRING" id="1123010.SAMN02745724_03242"/>
<feature type="domain" description="HAMP" evidence="16">
    <location>
        <begin position="186"/>
        <end position="240"/>
    </location>
</feature>
<dbReference type="InterPro" id="IPR003661">
    <property type="entry name" value="HisK_dim/P_dom"/>
</dbReference>
<keyword evidence="4" id="KW-1003">Cell membrane</keyword>
<evidence type="ECO:0000256" key="6">
    <source>
        <dbReference type="ARBA" id="ARBA00022679"/>
    </source>
</evidence>
<evidence type="ECO:0000256" key="12">
    <source>
        <dbReference type="ARBA" id="ARBA00023012"/>
    </source>
</evidence>
<dbReference type="InterPro" id="IPR005467">
    <property type="entry name" value="His_kinase_dom"/>
</dbReference>
<dbReference type="InterPro" id="IPR050398">
    <property type="entry name" value="HssS/ArlS-like"/>
</dbReference>
<keyword evidence="5" id="KW-0597">Phosphoprotein</keyword>
<dbReference type="Pfam" id="PF00672">
    <property type="entry name" value="HAMP"/>
    <property type="match status" value="1"/>
</dbReference>
<keyword evidence="12" id="KW-0902">Two-component regulatory system</keyword>
<evidence type="ECO:0000313" key="17">
    <source>
        <dbReference type="EMBL" id="SFD02753.1"/>
    </source>
</evidence>
<keyword evidence="8" id="KW-0547">Nucleotide-binding</keyword>
<evidence type="ECO:0000256" key="10">
    <source>
        <dbReference type="ARBA" id="ARBA00022840"/>
    </source>
</evidence>
<dbReference type="Proteomes" id="UP000198862">
    <property type="component" value="Unassembled WGS sequence"/>
</dbReference>
<evidence type="ECO:0000256" key="3">
    <source>
        <dbReference type="ARBA" id="ARBA00012438"/>
    </source>
</evidence>
<keyword evidence="11 14" id="KW-1133">Transmembrane helix</keyword>
<evidence type="ECO:0000256" key="2">
    <source>
        <dbReference type="ARBA" id="ARBA00004651"/>
    </source>
</evidence>
<dbReference type="PANTHER" id="PTHR45528:SF1">
    <property type="entry name" value="SENSOR HISTIDINE KINASE CPXA"/>
    <property type="match status" value="1"/>
</dbReference>
<dbReference type="FunFam" id="3.30.565.10:FF:000011">
    <property type="entry name" value="Sensor histidine kinase CpxA"/>
    <property type="match status" value="1"/>
</dbReference>
<dbReference type="SUPFAM" id="SSF55874">
    <property type="entry name" value="ATPase domain of HSP90 chaperone/DNA topoisomerase II/histidine kinase"/>
    <property type="match status" value="1"/>
</dbReference>
<proteinExistence type="predicted"/>
<evidence type="ECO:0000256" key="13">
    <source>
        <dbReference type="ARBA" id="ARBA00023136"/>
    </source>
</evidence>
<keyword evidence="7 14" id="KW-0812">Transmembrane</keyword>